<dbReference type="CTD" id="11035"/>
<dbReference type="Proteomes" id="UP000007635">
    <property type="component" value="Chromosome VII"/>
</dbReference>
<dbReference type="PANTHER" id="PTHR44329:SF297">
    <property type="entry name" value="RECEPTOR-INTERACTING SERINE_THREONINE-PROTEIN KINASE 3"/>
    <property type="match status" value="1"/>
</dbReference>
<evidence type="ECO:0000256" key="1">
    <source>
        <dbReference type="SAM" id="MobiDB-lite"/>
    </source>
</evidence>
<feature type="compositionally biased region" description="Polar residues" evidence="1">
    <location>
        <begin position="461"/>
        <end position="470"/>
    </location>
</feature>
<dbReference type="InterPro" id="IPR000719">
    <property type="entry name" value="Prot_kinase_dom"/>
</dbReference>
<dbReference type="eggNOG" id="KOG0192">
    <property type="taxonomic scope" value="Eukaryota"/>
</dbReference>
<keyword evidence="4" id="KW-1185">Reference proteome</keyword>
<dbReference type="InParanoid" id="G3Q4Y9"/>
<evidence type="ECO:0000313" key="3">
    <source>
        <dbReference type="Ensembl" id="ENSGACP00000024943.2"/>
    </source>
</evidence>
<dbReference type="SUPFAM" id="SSF56112">
    <property type="entry name" value="Protein kinase-like (PK-like)"/>
    <property type="match status" value="1"/>
</dbReference>
<protein>
    <submittedName>
        <fullName evidence="3">Receptor-interacting serine-threonine kinase 3</fullName>
    </submittedName>
</protein>
<reference evidence="3 4" key="1">
    <citation type="journal article" date="2021" name="G3 (Bethesda)">
        <title>Improved contiguity of the threespine stickleback genome using long-read sequencing.</title>
        <authorList>
            <person name="Nath S."/>
            <person name="Shaw D.E."/>
            <person name="White M.A."/>
        </authorList>
    </citation>
    <scope>NUCLEOTIDE SEQUENCE [LARGE SCALE GENOMIC DNA]</scope>
    <source>
        <strain evidence="3 4">Lake Benthic</strain>
    </source>
</reference>
<feature type="region of interest" description="Disordered" evidence="1">
    <location>
        <begin position="332"/>
        <end position="506"/>
    </location>
</feature>
<dbReference type="GeneTree" id="ENSGT00940000160206"/>
<evidence type="ECO:0000313" key="4">
    <source>
        <dbReference type="Proteomes" id="UP000007635"/>
    </source>
</evidence>
<organism evidence="3 4">
    <name type="scientific">Gasterosteus aculeatus aculeatus</name>
    <name type="common">three-spined stickleback</name>
    <dbReference type="NCBI Taxonomy" id="481459"/>
    <lineage>
        <taxon>Eukaryota</taxon>
        <taxon>Metazoa</taxon>
        <taxon>Chordata</taxon>
        <taxon>Craniata</taxon>
        <taxon>Vertebrata</taxon>
        <taxon>Euteleostomi</taxon>
        <taxon>Actinopterygii</taxon>
        <taxon>Neopterygii</taxon>
        <taxon>Teleostei</taxon>
        <taxon>Neoteleostei</taxon>
        <taxon>Acanthomorphata</taxon>
        <taxon>Eupercaria</taxon>
        <taxon>Perciformes</taxon>
        <taxon>Cottioidei</taxon>
        <taxon>Gasterosteales</taxon>
        <taxon>Gasterosteidae</taxon>
        <taxon>Gasterosteus</taxon>
    </lineage>
</organism>
<name>G3Q4Y9_GASAC</name>
<dbReference type="PANTHER" id="PTHR44329">
    <property type="entry name" value="SERINE/THREONINE-PROTEIN KINASE TNNI3K-RELATED"/>
    <property type="match status" value="1"/>
</dbReference>
<reference evidence="3" key="3">
    <citation type="submission" date="2025-09" db="UniProtKB">
        <authorList>
            <consortium name="Ensembl"/>
        </authorList>
    </citation>
    <scope>IDENTIFICATION</scope>
</reference>
<dbReference type="STRING" id="69293.ENSGACP00000024943"/>
<feature type="compositionally biased region" description="Basic and acidic residues" evidence="1">
    <location>
        <begin position="380"/>
        <end position="395"/>
    </location>
</feature>
<reference evidence="3" key="2">
    <citation type="submission" date="2025-08" db="UniProtKB">
        <authorList>
            <consortium name="Ensembl"/>
        </authorList>
    </citation>
    <scope>IDENTIFICATION</scope>
</reference>
<dbReference type="RefSeq" id="XP_040037999.1">
    <property type="nucleotide sequence ID" value="XM_040182065.1"/>
</dbReference>
<dbReference type="InterPro" id="IPR051681">
    <property type="entry name" value="Ser/Thr_Kinases-Pseudokinases"/>
</dbReference>
<proteinExistence type="predicted"/>
<evidence type="ECO:0000259" key="2">
    <source>
        <dbReference type="PROSITE" id="PS50011"/>
    </source>
</evidence>
<dbReference type="GO" id="GO:0005524">
    <property type="term" value="F:ATP binding"/>
    <property type="evidence" value="ECO:0007669"/>
    <property type="project" value="InterPro"/>
</dbReference>
<dbReference type="SMART" id="SM00220">
    <property type="entry name" value="S_TKc"/>
    <property type="match status" value="1"/>
</dbReference>
<dbReference type="PROSITE" id="PS00108">
    <property type="entry name" value="PROTEIN_KINASE_ST"/>
    <property type="match status" value="1"/>
</dbReference>
<dbReference type="PROSITE" id="PS50011">
    <property type="entry name" value="PROTEIN_KINASE_DOM"/>
    <property type="match status" value="1"/>
</dbReference>
<dbReference type="KEGG" id="gat:120822400"/>
<feature type="compositionally biased region" description="Basic and acidic residues" evidence="1">
    <location>
        <begin position="353"/>
        <end position="365"/>
    </location>
</feature>
<dbReference type="InterPro" id="IPR001245">
    <property type="entry name" value="Ser-Thr/Tyr_kinase_cat_dom"/>
</dbReference>
<dbReference type="Pfam" id="PF07714">
    <property type="entry name" value="PK_Tyr_Ser-Thr"/>
    <property type="match status" value="1"/>
</dbReference>
<dbReference type="GeneID" id="120822400"/>
<sequence>MSSCQFPMSVSDSSLEAWTAIASGGFGQVFKARHRGWCCDVAVKLLHHDDRNSESALLKEIDMARQGSSPHVVLVRGVFKGRPPGVGSTRLGLVMEFMERGSLASLQHSLNEAPPWPLVCRLAHQVGLGINFLHSLSPALLHMDLKPSNVLLDCSLNAKLTDFGLARLHCSVSCSSKKTSDEEGGTIRYMPPEAFDLLYKPDKASDIYSYGILLWSIVTGKPPYGRAQSSLVQYRIPKGDRPSVPEFMLRADGCAGFAELRRLMERCWDQAPGKRPCALECAIEAEKLHKMHKEDINDVVHAVQRILDKEKDAQRMLKQFEGIHVSPFLGSGRWEPESHVTVPTGRTPIQEMDGSRTADQKDIARVEACLPFSDPPSSRHLGDDVSRRPTDDKVKKSSVCPIRSPPSSPSARRPAGGGTEKAPQQGSKQERPSKCQRQNSSPAPQRVMEIRLSDVVGLQYGDNNSMSIQTVLPRERRRHPTAPPGVNHPSQRRGSRKDTTGGPPPP</sequence>
<dbReference type="Gene3D" id="1.10.510.10">
    <property type="entry name" value="Transferase(Phosphotransferase) domain 1"/>
    <property type="match status" value="1"/>
</dbReference>
<accession>G3Q4Y9</accession>
<dbReference type="Bgee" id="ENSGACG00000018866">
    <property type="expression patterns" value="Expressed in head kidney and 8 other cell types or tissues"/>
</dbReference>
<feature type="domain" description="Protein kinase" evidence="2">
    <location>
        <begin position="15"/>
        <end position="292"/>
    </location>
</feature>
<dbReference type="GO" id="GO:0004706">
    <property type="term" value="F:JUN kinase kinase kinase activity"/>
    <property type="evidence" value="ECO:0007669"/>
    <property type="project" value="TreeGrafter"/>
</dbReference>
<dbReference type="Ensembl" id="ENSGACT00000024992.2">
    <property type="protein sequence ID" value="ENSGACP00000024943.2"/>
    <property type="gene ID" value="ENSGACG00000018866.2"/>
</dbReference>
<dbReference type="InterPro" id="IPR008271">
    <property type="entry name" value="Ser/Thr_kinase_AS"/>
</dbReference>
<dbReference type="AlphaFoldDB" id="G3Q4Y9"/>
<dbReference type="InterPro" id="IPR011009">
    <property type="entry name" value="Kinase-like_dom_sf"/>
</dbReference>